<feature type="transmembrane region" description="Helical" evidence="13">
    <location>
        <begin position="80"/>
        <end position="98"/>
    </location>
</feature>
<dbReference type="InterPro" id="IPR011577">
    <property type="entry name" value="Cyt_b561_bac/Ni-Hgenase"/>
</dbReference>
<keyword evidence="8" id="KW-0249">Electron transport</keyword>
<reference evidence="16" key="2">
    <citation type="submission" date="2017-06" db="EMBL/GenBank/DDBJ databases">
        <authorList>
            <person name="Kim H.J."/>
            <person name="Triplett B.A."/>
        </authorList>
    </citation>
    <scope>NUCLEOTIDE SEQUENCE [LARGE SCALE GENOMIC DNA]</scope>
    <source>
        <strain evidence="16">Kingella_eburonensis</strain>
    </source>
</reference>
<feature type="domain" description="Cytochrome b561 bacterial/Ni-hydrogenase" evidence="14">
    <location>
        <begin position="8"/>
        <end position="166"/>
    </location>
</feature>
<evidence type="ECO:0000256" key="7">
    <source>
        <dbReference type="ARBA" id="ARBA00022723"/>
    </source>
</evidence>
<dbReference type="SUPFAM" id="SSF81342">
    <property type="entry name" value="Transmembrane di-heme cytochromes"/>
    <property type="match status" value="1"/>
</dbReference>
<feature type="transmembrane region" description="Helical" evidence="13">
    <location>
        <begin position="136"/>
        <end position="156"/>
    </location>
</feature>
<evidence type="ECO:0000256" key="9">
    <source>
        <dbReference type="ARBA" id="ARBA00022989"/>
    </source>
</evidence>
<dbReference type="Pfam" id="PF01292">
    <property type="entry name" value="Ni_hydr_CYTB"/>
    <property type="match status" value="1"/>
</dbReference>
<keyword evidence="17" id="KW-1185">Reference proteome</keyword>
<comment type="cofactor">
    <cofactor evidence="1">
        <name>heme b</name>
        <dbReference type="ChEBI" id="CHEBI:60344"/>
    </cofactor>
</comment>
<evidence type="ECO:0000256" key="10">
    <source>
        <dbReference type="ARBA" id="ARBA00023004"/>
    </source>
</evidence>
<dbReference type="GO" id="GO:0046872">
    <property type="term" value="F:metal ion binding"/>
    <property type="evidence" value="ECO:0007669"/>
    <property type="project" value="UniProtKB-KW"/>
</dbReference>
<name>A0A238HG53_9NEIS</name>
<evidence type="ECO:0000256" key="6">
    <source>
        <dbReference type="ARBA" id="ARBA00022692"/>
    </source>
</evidence>
<dbReference type="STRING" id="1522312.GCA_900177895_00883"/>
<evidence type="ECO:0000256" key="13">
    <source>
        <dbReference type="SAM" id="Phobius"/>
    </source>
</evidence>
<dbReference type="EMBL" id="FXUV02000021">
    <property type="protein sequence ID" value="SNB67611.1"/>
    <property type="molecule type" value="Genomic_DNA"/>
</dbReference>
<dbReference type="GO" id="GO:0005886">
    <property type="term" value="C:plasma membrane"/>
    <property type="evidence" value="ECO:0007669"/>
    <property type="project" value="UniProtKB-SubCell"/>
</dbReference>
<feature type="transmembrane region" description="Helical" evidence="13">
    <location>
        <begin position="7"/>
        <end position="28"/>
    </location>
</feature>
<evidence type="ECO:0000256" key="8">
    <source>
        <dbReference type="ARBA" id="ARBA00022982"/>
    </source>
</evidence>
<keyword evidence="7" id="KW-0479">Metal-binding</keyword>
<dbReference type="PANTHER" id="PTHR30529:SF1">
    <property type="entry name" value="CYTOCHROME B561 HOMOLOG 2"/>
    <property type="match status" value="1"/>
</dbReference>
<keyword evidence="11 13" id="KW-0472">Membrane</keyword>
<gene>
    <name evidence="15" type="ORF">KEBURONENSIS_00235</name>
</gene>
<proteinExistence type="inferred from homology"/>
<evidence type="ECO:0000256" key="1">
    <source>
        <dbReference type="ARBA" id="ARBA00001970"/>
    </source>
</evidence>
<evidence type="ECO:0000256" key="11">
    <source>
        <dbReference type="ARBA" id="ARBA00023136"/>
    </source>
</evidence>
<evidence type="ECO:0000313" key="15">
    <source>
        <dbReference type="EMBL" id="SMQ12352.1"/>
    </source>
</evidence>
<comment type="subcellular location">
    <subcellularLocation>
        <location evidence="2">Cell membrane</location>
        <topology evidence="2">Multi-pass membrane protein</topology>
    </subcellularLocation>
</comment>
<evidence type="ECO:0000313" key="17">
    <source>
        <dbReference type="Proteomes" id="UP000215450"/>
    </source>
</evidence>
<keyword evidence="5" id="KW-0349">Heme</keyword>
<dbReference type="InterPro" id="IPR052168">
    <property type="entry name" value="Cytochrome_b561_oxidase"/>
</dbReference>
<sequence length="168" mass="18761">MYDNSQYYGAISRALHWLMAVGFLFMLFTATMWNMDDKYFSLMGAHKAVGVLLMVLVLVRLVWAVLNWTKRPYGNLAVKLGHLALYVLMIAVPLVGLLRQYGSGRELNVFGLVLMEKSADKIESLVQLGNVAHGKLAWVLFALAAGHIGMVVLHQIKGEKIINRMAGR</sequence>
<dbReference type="GO" id="GO:0009055">
    <property type="term" value="F:electron transfer activity"/>
    <property type="evidence" value="ECO:0007669"/>
    <property type="project" value="InterPro"/>
</dbReference>
<comment type="similarity">
    <text evidence="12">Belongs to the cytochrome b561 family.</text>
</comment>
<keyword evidence="10" id="KW-0408">Iron</keyword>
<evidence type="ECO:0000256" key="5">
    <source>
        <dbReference type="ARBA" id="ARBA00022617"/>
    </source>
</evidence>
<dbReference type="Proteomes" id="UP000215450">
    <property type="component" value="Unassembled WGS sequence"/>
</dbReference>
<evidence type="ECO:0000256" key="12">
    <source>
        <dbReference type="ARBA" id="ARBA00037975"/>
    </source>
</evidence>
<evidence type="ECO:0000256" key="4">
    <source>
        <dbReference type="ARBA" id="ARBA00022475"/>
    </source>
</evidence>
<protein>
    <recommendedName>
        <fullName evidence="14">Cytochrome b561 bacterial/Ni-hydrogenase domain-containing protein</fullName>
    </recommendedName>
</protein>
<dbReference type="AlphaFoldDB" id="A0A238HG53"/>
<dbReference type="EMBL" id="FXUV01000019">
    <property type="protein sequence ID" value="SMQ12352.1"/>
    <property type="molecule type" value="Genomic_DNA"/>
</dbReference>
<keyword evidence="6 13" id="KW-0812">Transmembrane</keyword>
<reference evidence="17" key="3">
    <citation type="submission" date="2017-06" db="EMBL/GenBank/DDBJ databases">
        <authorList>
            <person name="Laurent S."/>
        </authorList>
    </citation>
    <scope>NUCLEOTIDE SEQUENCE [LARGE SCALE GENOMIC DNA]</scope>
</reference>
<dbReference type="GO" id="GO:0022904">
    <property type="term" value="P:respiratory electron transport chain"/>
    <property type="evidence" value="ECO:0007669"/>
    <property type="project" value="InterPro"/>
</dbReference>
<keyword evidence="9 13" id="KW-1133">Transmembrane helix</keyword>
<organism evidence="15">
    <name type="scientific">Kingella negevensis</name>
    <dbReference type="NCBI Taxonomy" id="1522312"/>
    <lineage>
        <taxon>Bacteria</taxon>
        <taxon>Pseudomonadati</taxon>
        <taxon>Pseudomonadota</taxon>
        <taxon>Betaproteobacteria</taxon>
        <taxon>Neisseriales</taxon>
        <taxon>Neisseriaceae</taxon>
        <taxon>Kingella</taxon>
    </lineage>
</organism>
<evidence type="ECO:0000256" key="3">
    <source>
        <dbReference type="ARBA" id="ARBA00022448"/>
    </source>
</evidence>
<dbReference type="InterPro" id="IPR016174">
    <property type="entry name" value="Di-haem_cyt_TM"/>
</dbReference>
<dbReference type="RefSeq" id="WP_095062595.1">
    <property type="nucleotide sequence ID" value="NZ_FXUV02000021.1"/>
</dbReference>
<accession>A0A238HG53</accession>
<dbReference type="OrthoDB" id="8723024at2"/>
<reference evidence="15" key="1">
    <citation type="submission" date="2017-05" db="EMBL/GenBank/DDBJ databases">
        <authorList>
            <person name="Song R."/>
            <person name="Chenine A.L."/>
            <person name="Ruprecht R.M."/>
        </authorList>
    </citation>
    <scope>NUCLEOTIDE SEQUENCE</scope>
    <source>
        <strain evidence="15">Kingella_eburonensis</strain>
    </source>
</reference>
<keyword evidence="4" id="KW-1003">Cell membrane</keyword>
<keyword evidence="3" id="KW-0813">Transport</keyword>
<feature type="transmembrane region" description="Helical" evidence="13">
    <location>
        <begin position="48"/>
        <end position="68"/>
    </location>
</feature>
<evidence type="ECO:0000313" key="16">
    <source>
        <dbReference type="EMBL" id="SNB67611.1"/>
    </source>
</evidence>
<dbReference type="Gene3D" id="1.20.950.20">
    <property type="entry name" value="Transmembrane di-heme cytochromes, Chain C"/>
    <property type="match status" value="1"/>
</dbReference>
<evidence type="ECO:0000256" key="2">
    <source>
        <dbReference type="ARBA" id="ARBA00004651"/>
    </source>
</evidence>
<dbReference type="GO" id="GO:0020037">
    <property type="term" value="F:heme binding"/>
    <property type="evidence" value="ECO:0007669"/>
    <property type="project" value="TreeGrafter"/>
</dbReference>
<dbReference type="PANTHER" id="PTHR30529">
    <property type="entry name" value="CYTOCHROME B561"/>
    <property type="match status" value="1"/>
</dbReference>
<evidence type="ECO:0000259" key="14">
    <source>
        <dbReference type="Pfam" id="PF01292"/>
    </source>
</evidence>